<proteinExistence type="predicted"/>
<feature type="region of interest" description="Disordered" evidence="1">
    <location>
        <begin position="375"/>
        <end position="424"/>
    </location>
</feature>
<feature type="compositionally biased region" description="Polar residues" evidence="1">
    <location>
        <begin position="378"/>
        <end position="398"/>
    </location>
</feature>
<dbReference type="Gene3D" id="3.40.50.150">
    <property type="entry name" value="Vaccinia Virus protein VP39"/>
    <property type="match status" value="1"/>
</dbReference>
<sequence length="424" mass="46939">MGVPQGRTPGGQPDSVHCDEGDDRRLPAADRNTFIETHIRAVRTFLQNWEARLQLVNLGNEGKSQAGTDIILRKKQSSFNQGFHLLSRQLAEHAQHLTLPERVAEGEVWRRELGRWIEQAPILDRTNKRPRGYLGDSEMMRMIYANDYRGPTPVGRLLHKHSVSTPAGDAVRNRRALVADELSALANSRGPDEPPMTLLSVACGPAHEIADIFTTPAAFGKFRIVLLDQDPEALSEARENIGVVERQYPGHRVDVRYEQASIGSLLRSGPKRNSLGKFDFIYSMGLYDYLDKRTAQKLTNALFDMLQPGGTLLLGNYSTSNPTRTYLEYWCDWWLVYRTPDEFAALLSPDRSCGQSVDVGLDPSGSQLFLRAHKSLSPPASKQSNTSSESDGVGTRSNEGVLAGPQAEGSGRVPSGETMARARL</sequence>
<evidence type="ECO:0000313" key="3">
    <source>
        <dbReference type="Proteomes" id="UP000279259"/>
    </source>
</evidence>
<dbReference type="Proteomes" id="UP000279259">
    <property type="component" value="Unassembled WGS sequence"/>
</dbReference>
<gene>
    <name evidence="2" type="ORF">EHS25_007809</name>
</gene>
<accession>A0A427YQS6</accession>
<evidence type="ECO:0000313" key="2">
    <source>
        <dbReference type="EMBL" id="RSH93453.1"/>
    </source>
</evidence>
<organism evidence="2 3">
    <name type="scientific">Saitozyma podzolica</name>
    <dbReference type="NCBI Taxonomy" id="1890683"/>
    <lineage>
        <taxon>Eukaryota</taxon>
        <taxon>Fungi</taxon>
        <taxon>Dikarya</taxon>
        <taxon>Basidiomycota</taxon>
        <taxon>Agaricomycotina</taxon>
        <taxon>Tremellomycetes</taxon>
        <taxon>Tremellales</taxon>
        <taxon>Trimorphomycetaceae</taxon>
        <taxon>Saitozyma</taxon>
    </lineage>
</organism>
<keyword evidence="3" id="KW-1185">Reference proteome</keyword>
<dbReference type="OrthoDB" id="414382at2759"/>
<evidence type="ECO:0008006" key="4">
    <source>
        <dbReference type="Google" id="ProtNLM"/>
    </source>
</evidence>
<dbReference type="SUPFAM" id="SSF53335">
    <property type="entry name" value="S-adenosyl-L-methionine-dependent methyltransferases"/>
    <property type="match status" value="1"/>
</dbReference>
<dbReference type="InterPro" id="IPR029063">
    <property type="entry name" value="SAM-dependent_MTases_sf"/>
</dbReference>
<feature type="compositionally biased region" description="Basic and acidic residues" evidence="1">
    <location>
        <begin position="16"/>
        <end position="25"/>
    </location>
</feature>
<protein>
    <recommendedName>
        <fullName evidence="4">Methyltransferase domain-containing protein</fullName>
    </recommendedName>
</protein>
<comment type="caution">
    <text evidence="2">The sequence shown here is derived from an EMBL/GenBank/DDBJ whole genome shotgun (WGS) entry which is preliminary data.</text>
</comment>
<dbReference type="AlphaFoldDB" id="A0A427YQS6"/>
<reference evidence="2 3" key="1">
    <citation type="submission" date="2018-11" db="EMBL/GenBank/DDBJ databases">
        <title>Genome sequence of Saitozyma podzolica DSM 27192.</title>
        <authorList>
            <person name="Aliyu H."/>
            <person name="Gorte O."/>
            <person name="Ochsenreither K."/>
        </authorList>
    </citation>
    <scope>NUCLEOTIDE SEQUENCE [LARGE SCALE GENOMIC DNA]</scope>
    <source>
        <strain evidence="2 3">DSM 27192</strain>
    </source>
</reference>
<dbReference type="EMBL" id="RSCD01000004">
    <property type="protein sequence ID" value="RSH93453.1"/>
    <property type="molecule type" value="Genomic_DNA"/>
</dbReference>
<feature type="region of interest" description="Disordered" evidence="1">
    <location>
        <begin position="1"/>
        <end position="25"/>
    </location>
</feature>
<evidence type="ECO:0000256" key="1">
    <source>
        <dbReference type="SAM" id="MobiDB-lite"/>
    </source>
</evidence>
<name>A0A427YQS6_9TREE</name>